<name>A0A0F9UKK6_9ZZZZ</name>
<dbReference type="GO" id="GO:0008270">
    <property type="term" value="F:zinc ion binding"/>
    <property type="evidence" value="ECO:0007669"/>
    <property type="project" value="UniProtKB-KW"/>
</dbReference>
<dbReference type="AlphaFoldDB" id="A0A0F9UKK6"/>
<dbReference type="InterPro" id="IPR050952">
    <property type="entry name" value="TRIM-NHL_E3_ligases"/>
</dbReference>
<comment type="caution">
    <text evidence="2">The sequence shown here is derived from an EMBL/GenBank/DDBJ whole genome shotgun (WGS) entry which is preliminary data.</text>
</comment>
<organism evidence="2">
    <name type="scientific">marine sediment metagenome</name>
    <dbReference type="NCBI Taxonomy" id="412755"/>
    <lineage>
        <taxon>unclassified sequences</taxon>
        <taxon>metagenomes</taxon>
        <taxon>ecological metagenomes</taxon>
    </lineage>
</organism>
<dbReference type="EMBL" id="LAZR01000133">
    <property type="protein sequence ID" value="KKN87882.1"/>
    <property type="molecule type" value="Genomic_DNA"/>
</dbReference>
<evidence type="ECO:0000256" key="1">
    <source>
        <dbReference type="SAM" id="MobiDB-lite"/>
    </source>
</evidence>
<dbReference type="Gene3D" id="2.120.10.30">
    <property type="entry name" value="TolB, C-terminal domain"/>
    <property type="match status" value="2"/>
</dbReference>
<dbReference type="Pfam" id="PF17170">
    <property type="entry name" value="DUF5128"/>
    <property type="match status" value="1"/>
</dbReference>
<gene>
    <name evidence="2" type="ORF">LCGC14_0254130</name>
</gene>
<dbReference type="SUPFAM" id="SSF101898">
    <property type="entry name" value="NHL repeat"/>
    <property type="match status" value="1"/>
</dbReference>
<feature type="compositionally biased region" description="Polar residues" evidence="1">
    <location>
        <begin position="372"/>
        <end position="386"/>
    </location>
</feature>
<sequence length="386" mass="41922">MRRYASITGRIIVLLALVFLVGCGEETPEISQAIFYPPAPDLPRLQFLLSFSDLEQWSHRKSSFADFIVGSEVSSAGEITSPYGVAARNGKIYICDIARGRVHVIDVAAKTHGQLGDASNIRKPVNITIDTDGTKYVCDTMAERVVVFDADDQFVRFIDNGATCNPIDLVVDGDELIVADVADAEVEAWSRDGKFLRLIAKNGKGPGELRDPRNLAIDSKGRIFVSDTVASIINIYNRRGQFIGYIGAPGDRPGFFARPKGIAIDPDDIIYTADAQWEIVQLFEPEGRLLMFFGGAAAGPEGMGMPAGLAIDTTSIDAFADYIDEDFEAEYLLFVANQFGKNKIGVYAFGKSKSATYPPMIKRTATKPPSPKSGTRAPSTPGTRSD</sequence>
<dbReference type="PANTHER" id="PTHR24104">
    <property type="entry name" value="E3 UBIQUITIN-PROTEIN LIGASE NHLRC1-RELATED"/>
    <property type="match status" value="1"/>
</dbReference>
<protein>
    <recommendedName>
        <fullName evidence="3">SMP-30/Gluconolactonase/LRE-like region domain-containing protein</fullName>
    </recommendedName>
</protein>
<feature type="region of interest" description="Disordered" evidence="1">
    <location>
        <begin position="359"/>
        <end position="386"/>
    </location>
</feature>
<proteinExistence type="predicted"/>
<reference evidence="2" key="1">
    <citation type="journal article" date="2015" name="Nature">
        <title>Complex archaea that bridge the gap between prokaryotes and eukaryotes.</title>
        <authorList>
            <person name="Spang A."/>
            <person name="Saw J.H."/>
            <person name="Jorgensen S.L."/>
            <person name="Zaremba-Niedzwiedzka K."/>
            <person name="Martijn J."/>
            <person name="Lind A.E."/>
            <person name="van Eijk R."/>
            <person name="Schleper C."/>
            <person name="Guy L."/>
            <person name="Ettema T.J."/>
        </authorList>
    </citation>
    <scope>NUCLEOTIDE SEQUENCE</scope>
</reference>
<dbReference type="PANTHER" id="PTHR24104:SF25">
    <property type="entry name" value="PROTEIN LIN-41"/>
    <property type="match status" value="1"/>
</dbReference>
<dbReference type="InterPro" id="IPR011042">
    <property type="entry name" value="6-blade_b-propeller_TolB-like"/>
</dbReference>
<evidence type="ECO:0008006" key="3">
    <source>
        <dbReference type="Google" id="ProtNLM"/>
    </source>
</evidence>
<dbReference type="PROSITE" id="PS51257">
    <property type="entry name" value="PROKAR_LIPOPROTEIN"/>
    <property type="match status" value="1"/>
</dbReference>
<accession>A0A0F9UKK6</accession>
<evidence type="ECO:0000313" key="2">
    <source>
        <dbReference type="EMBL" id="KKN87882.1"/>
    </source>
</evidence>